<gene>
    <name evidence="1" type="ORF">EDD18DRAFT_1367605</name>
</gene>
<accession>A0AA39NZB0</accession>
<comment type="caution">
    <text evidence="1">The sequence shown here is derived from an EMBL/GenBank/DDBJ whole genome shotgun (WGS) entry which is preliminary data.</text>
</comment>
<organism evidence="1 2">
    <name type="scientific">Armillaria luteobubalina</name>
    <dbReference type="NCBI Taxonomy" id="153913"/>
    <lineage>
        <taxon>Eukaryota</taxon>
        <taxon>Fungi</taxon>
        <taxon>Dikarya</taxon>
        <taxon>Basidiomycota</taxon>
        <taxon>Agaricomycotina</taxon>
        <taxon>Agaricomycetes</taxon>
        <taxon>Agaricomycetidae</taxon>
        <taxon>Agaricales</taxon>
        <taxon>Marasmiineae</taxon>
        <taxon>Physalacriaceae</taxon>
        <taxon>Armillaria</taxon>
    </lineage>
</organism>
<sequence length="204" mass="22606">MYLNCADEADEPPSGDICAFEIAPKLEILHLNGMHKRAYIGFPASNLVSFSDARPFSGDWLTPTYLAIMKSAPKLLSFSYNDCGVQSLNVHPVPNPPSLVMGLSMENLSATSPSFLCSLVLPSLKEVTLTTLYKFDMEEQVIMCPVGTLGALHQMLLQSQCSLTQLCLVDADLDNNLVNIIHLMPRLWEFTIEFYEWAPSCSLL</sequence>
<dbReference type="Proteomes" id="UP001175228">
    <property type="component" value="Unassembled WGS sequence"/>
</dbReference>
<keyword evidence="2" id="KW-1185">Reference proteome</keyword>
<protein>
    <submittedName>
        <fullName evidence="1">Uncharacterized protein</fullName>
    </submittedName>
</protein>
<evidence type="ECO:0000313" key="2">
    <source>
        <dbReference type="Proteomes" id="UP001175228"/>
    </source>
</evidence>
<proteinExistence type="predicted"/>
<dbReference type="AlphaFoldDB" id="A0AA39NZB0"/>
<evidence type="ECO:0000313" key="1">
    <source>
        <dbReference type="EMBL" id="KAK0474663.1"/>
    </source>
</evidence>
<reference evidence="1" key="1">
    <citation type="submission" date="2023-06" db="EMBL/GenBank/DDBJ databases">
        <authorList>
            <consortium name="Lawrence Berkeley National Laboratory"/>
            <person name="Ahrendt S."/>
            <person name="Sahu N."/>
            <person name="Indic B."/>
            <person name="Wong-Bajracharya J."/>
            <person name="Merenyi Z."/>
            <person name="Ke H.-M."/>
            <person name="Monk M."/>
            <person name="Kocsube S."/>
            <person name="Drula E."/>
            <person name="Lipzen A."/>
            <person name="Balint B."/>
            <person name="Henrissat B."/>
            <person name="Andreopoulos B."/>
            <person name="Martin F.M."/>
            <person name="Harder C.B."/>
            <person name="Rigling D."/>
            <person name="Ford K.L."/>
            <person name="Foster G.D."/>
            <person name="Pangilinan J."/>
            <person name="Papanicolaou A."/>
            <person name="Barry K."/>
            <person name="LaButti K."/>
            <person name="Viragh M."/>
            <person name="Koriabine M."/>
            <person name="Yan M."/>
            <person name="Riley R."/>
            <person name="Champramary S."/>
            <person name="Plett K.L."/>
            <person name="Tsai I.J."/>
            <person name="Slot J."/>
            <person name="Sipos G."/>
            <person name="Plett J."/>
            <person name="Nagy L.G."/>
            <person name="Grigoriev I.V."/>
        </authorList>
    </citation>
    <scope>NUCLEOTIDE SEQUENCE</scope>
    <source>
        <strain evidence="1">HWK02</strain>
    </source>
</reference>
<dbReference type="EMBL" id="JAUEPU010000166">
    <property type="protein sequence ID" value="KAK0474663.1"/>
    <property type="molecule type" value="Genomic_DNA"/>
</dbReference>
<name>A0AA39NZB0_9AGAR</name>